<name>A0A512NSY5_9HYPH</name>
<dbReference type="Proteomes" id="UP000321058">
    <property type="component" value="Unassembled WGS sequence"/>
</dbReference>
<dbReference type="EMBL" id="BKAJ01000295">
    <property type="protein sequence ID" value="GEP62045.1"/>
    <property type="molecule type" value="Genomic_DNA"/>
</dbReference>
<reference evidence="1 2" key="1">
    <citation type="submission" date="2019-07" db="EMBL/GenBank/DDBJ databases">
        <title>Whole genome shotgun sequence of Reyranella soli NBRC 108950.</title>
        <authorList>
            <person name="Hosoyama A."/>
            <person name="Uohara A."/>
            <person name="Ohji S."/>
            <person name="Ichikawa N."/>
        </authorList>
    </citation>
    <scope>NUCLEOTIDE SEQUENCE [LARGE SCALE GENOMIC DNA]</scope>
    <source>
        <strain evidence="1 2">NBRC 108950</strain>
    </source>
</reference>
<dbReference type="RefSeq" id="WP_170303889.1">
    <property type="nucleotide sequence ID" value="NZ_BKAJ01000295.1"/>
</dbReference>
<dbReference type="InterPro" id="IPR035069">
    <property type="entry name" value="TTHA1013/TTHA0281-like"/>
</dbReference>
<accession>A0A512NSY5</accession>
<comment type="caution">
    <text evidence="1">The sequence shown here is derived from an EMBL/GenBank/DDBJ whole genome shotgun (WGS) entry which is preliminary data.</text>
</comment>
<proteinExistence type="predicted"/>
<organism evidence="1 2">
    <name type="scientific">Reyranella soli</name>
    <dbReference type="NCBI Taxonomy" id="1230389"/>
    <lineage>
        <taxon>Bacteria</taxon>
        <taxon>Pseudomonadati</taxon>
        <taxon>Pseudomonadota</taxon>
        <taxon>Alphaproteobacteria</taxon>
        <taxon>Hyphomicrobiales</taxon>
        <taxon>Reyranellaceae</taxon>
        <taxon>Reyranella</taxon>
    </lineage>
</organism>
<sequence length="85" mass="9485">MDASYYSLIRHAPDNHYVGWVPDLPGVMATGVSEAEIIYRLSRDARELLDKIVAKGLPLPKASTADELPLGDHRGRYRRLLLILG</sequence>
<evidence type="ECO:0000313" key="2">
    <source>
        <dbReference type="Proteomes" id="UP000321058"/>
    </source>
</evidence>
<protein>
    <recommendedName>
        <fullName evidence="3">HicB-like antitoxin of toxin-antitoxin system domain-containing protein</fullName>
    </recommendedName>
</protein>
<gene>
    <name evidence="1" type="ORF">RSO01_92110</name>
</gene>
<evidence type="ECO:0008006" key="3">
    <source>
        <dbReference type="Google" id="ProtNLM"/>
    </source>
</evidence>
<evidence type="ECO:0000313" key="1">
    <source>
        <dbReference type="EMBL" id="GEP62045.1"/>
    </source>
</evidence>
<keyword evidence="2" id="KW-1185">Reference proteome</keyword>
<dbReference type="SUPFAM" id="SSF143100">
    <property type="entry name" value="TTHA1013/TTHA0281-like"/>
    <property type="match status" value="1"/>
</dbReference>
<dbReference type="Gene3D" id="3.30.160.250">
    <property type="match status" value="1"/>
</dbReference>
<dbReference type="AlphaFoldDB" id="A0A512NSY5"/>